<dbReference type="InterPro" id="IPR011990">
    <property type="entry name" value="TPR-like_helical_dom_sf"/>
</dbReference>
<feature type="chain" id="PRO_5002025563" description="Sel1 repeat family protein" evidence="1">
    <location>
        <begin position="21"/>
        <end position="323"/>
    </location>
</feature>
<dbReference type="Gene3D" id="1.25.40.10">
    <property type="entry name" value="Tetratricopeptide repeat domain"/>
    <property type="match status" value="2"/>
</dbReference>
<organism evidence="2 3">
    <name type="scientific">Pseudomonas chlororaphis</name>
    <dbReference type="NCBI Taxonomy" id="587753"/>
    <lineage>
        <taxon>Bacteria</taxon>
        <taxon>Pseudomonadati</taxon>
        <taxon>Pseudomonadota</taxon>
        <taxon>Gammaproteobacteria</taxon>
        <taxon>Pseudomonadales</taxon>
        <taxon>Pseudomonadaceae</taxon>
        <taxon>Pseudomonas</taxon>
    </lineage>
</organism>
<dbReference type="EMBL" id="JSFK01000057">
    <property type="protein sequence ID" value="KHA69884.1"/>
    <property type="molecule type" value="Genomic_DNA"/>
</dbReference>
<protein>
    <recommendedName>
        <fullName evidence="4">Sel1 repeat family protein</fullName>
    </recommendedName>
</protein>
<dbReference type="PANTHER" id="PTHR11102">
    <property type="entry name" value="SEL-1-LIKE PROTEIN"/>
    <property type="match status" value="1"/>
</dbReference>
<dbReference type="PANTHER" id="PTHR11102:SF160">
    <property type="entry name" value="ERAD-ASSOCIATED E3 UBIQUITIN-PROTEIN LIGASE COMPONENT HRD3"/>
    <property type="match status" value="1"/>
</dbReference>
<dbReference type="AlphaFoldDB" id="A0A0A6D5N1"/>
<evidence type="ECO:0000256" key="1">
    <source>
        <dbReference type="SAM" id="SignalP"/>
    </source>
</evidence>
<keyword evidence="1" id="KW-0732">Signal</keyword>
<dbReference type="InterPro" id="IPR050767">
    <property type="entry name" value="Sel1_AlgK"/>
</dbReference>
<accession>A0A0A6D5N1</accession>
<evidence type="ECO:0000313" key="2">
    <source>
        <dbReference type="EMBL" id="KHA69884.1"/>
    </source>
</evidence>
<sequence>MINRAILSFLIFFILSSASAAQLTEPEAIAKDKGITLYQQGAWTSSQPFLRTAAEAGDKKSQYFLGEAIRLSNRYMTEEARNWYVAAAEQGELYAMLRLSSKKDLCNLLDDCAGKGNVDWREQALKIARERADKGDTEAMVVLFTANQGLEWLERAAESGDNFAQQRLASAYKSGEGWFLIPGSREKAVKKWFKASAEGGFPPGMYLYANYLYEHNGSKEEVGSWLKKTAESGHINALGGYALNIAHLPDTYGFPLDLVKAYGFTYLIASLKGGAIAPEDARLNLLEIAKKMQPEEIKLGISFAKEWEKSHPPLSYFHPTYGY</sequence>
<comment type="caution">
    <text evidence="2">The sequence shown here is derived from an EMBL/GenBank/DDBJ whole genome shotgun (WGS) entry which is preliminary data.</text>
</comment>
<proteinExistence type="predicted"/>
<dbReference type="SUPFAM" id="SSF81901">
    <property type="entry name" value="HCP-like"/>
    <property type="match status" value="2"/>
</dbReference>
<gene>
    <name evidence="2" type="ORF">NZ35_28410</name>
</gene>
<dbReference type="Proteomes" id="UP000030564">
    <property type="component" value="Unassembled WGS sequence"/>
</dbReference>
<dbReference type="PATRIC" id="fig|587753.9.peg.5241"/>
<evidence type="ECO:0000313" key="3">
    <source>
        <dbReference type="Proteomes" id="UP000030564"/>
    </source>
</evidence>
<name>A0A0A6D5N1_9PSED</name>
<dbReference type="OrthoDB" id="5587079at2"/>
<reference evidence="2 3" key="1">
    <citation type="submission" date="2014-10" db="EMBL/GenBank/DDBJ databases">
        <title>Draft genome sequence of Pseudomonas chlororaphis EA105.</title>
        <authorList>
            <person name="McCully L.M."/>
            <person name="Bitzer A.S."/>
            <person name="Spence C."/>
            <person name="Bais H."/>
            <person name="Silby M.W."/>
        </authorList>
    </citation>
    <scope>NUCLEOTIDE SEQUENCE [LARGE SCALE GENOMIC DNA]</scope>
    <source>
        <strain evidence="2 3">EA105</strain>
    </source>
</reference>
<feature type="signal peptide" evidence="1">
    <location>
        <begin position="1"/>
        <end position="20"/>
    </location>
</feature>
<evidence type="ECO:0008006" key="4">
    <source>
        <dbReference type="Google" id="ProtNLM"/>
    </source>
</evidence>